<feature type="chain" id="PRO_5038851886" evidence="1">
    <location>
        <begin position="22"/>
        <end position="288"/>
    </location>
</feature>
<reference evidence="3 4" key="1">
    <citation type="submission" date="2017-09" db="EMBL/GenBank/DDBJ databases">
        <title>Bacterial strain isolated from the female urinary microbiota.</title>
        <authorList>
            <person name="Thomas-White K."/>
            <person name="Kumar N."/>
            <person name="Forster S."/>
            <person name="Putonti C."/>
            <person name="Lawley T."/>
            <person name="Wolfe A.J."/>
        </authorList>
    </citation>
    <scope>NUCLEOTIDE SEQUENCE [LARGE SCALE GENOMIC DNA]</scope>
    <source>
        <strain evidence="3 4">UMB0204</strain>
    </source>
</reference>
<dbReference type="InterPro" id="IPR036028">
    <property type="entry name" value="SH3-like_dom_sf"/>
</dbReference>
<evidence type="ECO:0000256" key="1">
    <source>
        <dbReference type="SAM" id="SignalP"/>
    </source>
</evidence>
<dbReference type="Gene3D" id="2.30.30.40">
    <property type="entry name" value="SH3 Domains"/>
    <property type="match status" value="2"/>
</dbReference>
<dbReference type="InterPro" id="IPR003646">
    <property type="entry name" value="SH3-like_bac-type"/>
</dbReference>
<feature type="domain" description="SH3b" evidence="2">
    <location>
        <begin position="92"/>
        <end position="152"/>
    </location>
</feature>
<dbReference type="AlphaFoldDB" id="A0A2N6UH04"/>
<dbReference type="PANTHER" id="PTHR34408">
    <property type="entry name" value="FAMILY PROTEIN, PUTATIVE-RELATED"/>
    <property type="match status" value="1"/>
</dbReference>
<dbReference type="SUPFAM" id="SSF50044">
    <property type="entry name" value="SH3-domain"/>
    <property type="match status" value="1"/>
</dbReference>
<organism evidence="3 4">
    <name type="scientific">Anaerococcus hydrogenalis</name>
    <dbReference type="NCBI Taxonomy" id="33029"/>
    <lineage>
        <taxon>Bacteria</taxon>
        <taxon>Bacillati</taxon>
        <taxon>Bacillota</taxon>
        <taxon>Tissierellia</taxon>
        <taxon>Tissierellales</taxon>
        <taxon>Peptoniphilaceae</taxon>
        <taxon>Anaerococcus</taxon>
    </lineage>
</organism>
<feature type="domain" description="SH3b" evidence="2">
    <location>
        <begin position="34"/>
        <end position="91"/>
    </location>
</feature>
<dbReference type="Proteomes" id="UP000235658">
    <property type="component" value="Unassembled WGS sequence"/>
</dbReference>
<evidence type="ECO:0000259" key="2">
    <source>
        <dbReference type="SMART" id="SM00287"/>
    </source>
</evidence>
<accession>A0A2N6UH04</accession>
<dbReference type="InterPro" id="IPR052354">
    <property type="entry name" value="Cell_Wall_Dynamics_Protein"/>
</dbReference>
<dbReference type="RefSeq" id="WP_102198396.1">
    <property type="nucleotide sequence ID" value="NZ_CAUPDS010000007.1"/>
</dbReference>
<evidence type="ECO:0000313" key="3">
    <source>
        <dbReference type="EMBL" id="PMC80891.1"/>
    </source>
</evidence>
<protein>
    <submittedName>
        <fullName evidence="3">Peptidoglycan-binding protein LysM</fullName>
    </submittedName>
</protein>
<feature type="signal peptide" evidence="1">
    <location>
        <begin position="1"/>
        <end position="21"/>
    </location>
</feature>
<name>A0A2N6UH04_9FIRM</name>
<comment type="caution">
    <text evidence="3">The sequence shown here is derived from an EMBL/GenBank/DDBJ whole genome shotgun (WGS) entry which is preliminary data.</text>
</comment>
<dbReference type="EMBL" id="PNHP01000006">
    <property type="protein sequence ID" value="PMC80891.1"/>
    <property type="molecule type" value="Genomic_DNA"/>
</dbReference>
<proteinExistence type="predicted"/>
<dbReference type="GeneID" id="84579109"/>
<dbReference type="Pfam" id="PF08239">
    <property type="entry name" value="SH3_3"/>
    <property type="match status" value="2"/>
</dbReference>
<dbReference type="SMART" id="SM00287">
    <property type="entry name" value="SH3b"/>
    <property type="match status" value="2"/>
</dbReference>
<evidence type="ECO:0000313" key="4">
    <source>
        <dbReference type="Proteomes" id="UP000235658"/>
    </source>
</evidence>
<gene>
    <name evidence="3" type="ORF">CJ192_07915</name>
</gene>
<keyword evidence="1" id="KW-0732">Signal</keyword>
<sequence length="288" mass="31850">MTNLKKYALAAAIVIPTIFTASNKAEASVAVKDENKAHVVNVRENAGLDSNVIGGINDHTAYQVIGSENDWLKINYNGKEAFVARYLFNVTEEAKVLSPANFRSSDDLNSEIYQVLNAGDVVEVKEIAKNGYIKVAFEGKEGYVYSNLLEVSDHIINNAMGNVEAEKTENKNQKVGQNNTKANTQASSQTYQQQAQTYQQPAQTYQAPAQTTYTANNSSAKQIIAQRESGGSYNARNGQYIGKYQLSSAYLNGDYSPANQERVADQYVAQRYGSWDNALAFWNNNGWY</sequence>